<dbReference type="Proteomes" id="UP000000323">
    <property type="component" value="Chromosome 1"/>
</dbReference>
<proteinExistence type="predicted"/>
<dbReference type="EMBL" id="CP001825">
    <property type="protein sequence ID" value="ACZ41764.1"/>
    <property type="molecule type" value="Genomic_DNA"/>
</dbReference>
<keyword evidence="1" id="KW-1133">Transmembrane helix</keyword>
<reference evidence="3" key="1">
    <citation type="journal article" date="2010" name="Stand. Genomic Sci.">
        <title>Complete genome sequence of 'Thermobaculum terrenum' type strain (YNP1).</title>
        <authorList>
            <person name="Kiss H."/>
            <person name="Cleland D."/>
            <person name="Lapidus A."/>
            <person name="Lucas S."/>
            <person name="Glavina Del Rio T."/>
            <person name="Nolan M."/>
            <person name="Tice H."/>
            <person name="Han C."/>
            <person name="Goodwin L."/>
            <person name="Pitluck S."/>
            <person name="Liolios K."/>
            <person name="Ivanova N."/>
            <person name="Mavromatis K."/>
            <person name="Ovchinnikova G."/>
            <person name="Pati A."/>
            <person name="Chen A."/>
            <person name="Palaniappan K."/>
            <person name="Land M."/>
            <person name="Hauser L."/>
            <person name="Chang Y."/>
            <person name="Jeffries C."/>
            <person name="Lu M."/>
            <person name="Brettin T."/>
            <person name="Detter J."/>
            <person name="Goker M."/>
            <person name="Tindall B."/>
            <person name="Beck B."/>
            <person name="McDermott T."/>
            <person name="Woyke T."/>
            <person name="Bristow J."/>
            <person name="Eisen J."/>
            <person name="Markowitz V."/>
            <person name="Hugenholtz P."/>
            <person name="Kyrpides N."/>
            <person name="Klenk H."/>
            <person name="Cheng J."/>
        </authorList>
    </citation>
    <scope>NUCLEOTIDE SEQUENCE [LARGE SCALE GENOMIC DNA]</scope>
    <source>
        <strain evidence="3">ATCC BAA-798 / YNP1</strain>
    </source>
</reference>
<evidence type="ECO:0000313" key="2">
    <source>
        <dbReference type="EMBL" id="ACZ41764.1"/>
    </source>
</evidence>
<keyword evidence="1" id="KW-0812">Transmembrane</keyword>
<dbReference type="HOGENOM" id="CLU_3085765_0_0_0"/>
<organism evidence="2 3">
    <name type="scientific">Thermobaculum terrenum (strain ATCC BAA-798 / CCMEE 7001 / YNP1)</name>
    <dbReference type="NCBI Taxonomy" id="525904"/>
    <lineage>
        <taxon>Bacteria</taxon>
        <taxon>Bacillati</taxon>
        <taxon>Chloroflexota</taxon>
        <taxon>Chloroflexia</taxon>
        <taxon>Candidatus Thermobaculales</taxon>
        <taxon>Candidatus Thermobaculaceae</taxon>
        <taxon>Thermobaculum</taxon>
    </lineage>
</organism>
<dbReference type="KEGG" id="ttr:Tter_0847"/>
<protein>
    <submittedName>
        <fullName evidence="2">Uncharacterized protein</fullName>
    </submittedName>
</protein>
<feature type="transmembrane region" description="Helical" evidence="1">
    <location>
        <begin position="12"/>
        <end position="30"/>
    </location>
</feature>
<name>D1CFQ8_THET1</name>
<accession>D1CFQ8</accession>
<dbReference type="AlphaFoldDB" id="D1CFQ8"/>
<evidence type="ECO:0000256" key="1">
    <source>
        <dbReference type="SAM" id="Phobius"/>
    </source>
</evidence>
<evidence type="ECO:0000313" key="3">
    <source>
        <dbReference type="Proteomes" id="UP000000323"/>
    </source>
</evidence>
<keyword evidence="1" id="KW-0472">Membrane</keyword>
<gene>
    <name evidence="2" type="ordered locus">Tter_0847</name>
</gene>
<keyword evidence="3" id="KW-1185">Reference proteome</keyword>
<sequence length="52" mass="5784">MSYYDRTARYLVLAVVILLFLVTVYITFLMPHNTGPAPSSVPSPGQVAPFIR</sequence>